<feature type="domain" description="Mediator of RNA polymerase II transcription subunit 16 central helical bridge" evidence="9">
    <location>
        <begin position="458"/>
        <end position="541"/>
    </location>
</feature>
<evidence type="ECO:0000256" key="1">
    <source>
        <dbReference type="ARBA" id="ARBA00004123"/>
    </source>
</evidence>
<evidence type="ECO:0000256" key="7">
    <source>
        <dbReference type="ARBA" id="ARBA00023163"/>
    </source>
</evidence>
<evidence type="ECO:0000259" key="9">
    <source>
        <dbReference type="Pfam" id="PF20718"/>
    </source>
</evidence>
<keyword evidence="8" id="KW-0539">Nucleus</keyword>
<evidence type="ECO:0000313" key="11">
    <source>
        <dbReference type="Proteomes" id="UP000663879"/>
    </source>
</evidence>
<dbReference type="OrthoDB" id="10018574at2759"/>
<evidence type="ECO:0000313" key="10">
    <source>
        <dbReference type="EMBL" id="CAF0729025.1"/>
    </source>
</evidence>
<dbReference type="InterPro" id="IPR048338">
    <property type="entry name" value="Mediator_Med16"/>
</dbReference>
<accession>A0A813N893</accession>
<keyword evidence="11" id="KW-1185">Reference proteome</keyword>
<keyword evidence="4" id="KW-0677">Repeat</keyword>
<keyword evidence="3" id="KW-0853">WD repeat</keyword>
<dbReference type="EMBL" id="CAJNOC010000220">
    <property type="protein sequence ID" value="CAF0729025.1"/>
    <property type="molecule type" value="Genomic_DNA"/>
</dbReference>
<gene>
    <name evidence="10" type="ORF">OXX778_LOCUS2715</name>
</gene>
<dbReference type="PANTHER" id="PTHR13224:SF6">
    <property type="entry name" value="MEDIATOR OF RNA POLYMERASE II TRANSCRIPTION SUBUNIT 16"/>
    <property type="match status" value="1"/>
</dbReference>
<evidence type="ECO:0000256" key="8">
    <source>
        <dbReference type="ARBA" id="ARBA00023242"/>
    </source>
</evidence>
<dbReference type="Pfam" id="PF20718">
    <property type="entry name" value="Med16_bridge"/>
    <property type="match status" value="1"/>
</dbReference>
<protein>
    <recommendedName>
        <fullName evidence="9">Mediator of RNA polymerase II transcription subunit 16 central helical bridge domain-containing protein</fullName>
    </recommendedName>
</protein>
<proteinExistence type="inferred from homology"/>
<dbReference type="Proteomes" id="UP000663879">
    <property type="component" value="Unassembled WGS sequence"/>
</dbReference>
<dbReference type="GO" id="GO:0016592">
    <property type="term" value="C:mediator complex"/>
    <property type="evidence" value="ECO:0007669"/>
    <property type="project" value="TreeGrafter"/>
</dbReference>
<keyword evidence="7" id="KW-0804">Transcription</keyword>
<dbReference type="PANTHER" id="PTHR13224">
    <property type="entry name" value="THYROID HORMONE RECEPTOR-ASSOCIATED PROTEIN-RELATED"/>
    <property type="match status" value="1"/>
</dbReference>
<comment type="similarity">
    <text evidence="2">Belongs to the Mediator complex subunit 16 family.</text>
</comment>
<dbReference type="SUPFAM" id="SSF82171">
    <property type="entry name" value="DPP6 N-terminal domain-like"/>
    <property type="match status" value="1"/>
</dbReference>
<keyword evidence="6" id="KW-0010">Activator</keyword>
<keyword evidence="5" id="KW-0805">Transcription regulation</keyword>
<comment type="subcellular location">
    <subcellularLocation>
        <location evidence="1">Nucleus</location>
    </subcellularLocation>
</comment>
<evidence type="ECO:0000256" key="4">
    <source>
        <dbReference type="ARBA" id="ARBA00022737"/>
    </source>
</evidence>
<dbReference type="GO" id="GO:0045893">
    <property type="term" value="P:positive regulation of DNA-templated transcription"/>
    <property type="evidence" value="ECO:0007669"/>
    <property type="project" value="TreeGrafter"/>
</dbReference>
<evidence type="ECO:0000256" key="2">
    <source>
        <dbReference type="ARBA" id="ARBA00006543"/>
    </source>
</evidence>
<organism evidence="10 11">
    <name type="scientific">Brachionus calyciflorus</name>
    <dbReference type="NCBI Taxonomy" id="104777"/>
    <lineage>
        <taxon>Eukaryota</taxon>
        <taxon>Metazoa</taxon>
        <taxon>Spiralia</taxon>
        <taxon>Gnathifera</taxon>
        <taxon>Rotifera</taxon>
        <taxon>Eurotatoria</taxon>
        <taxon>Monogononta</taxon>
        <taxon>Pseudotrocha</taxon>
        <taxon>Ploima</taxon>
        <taxon>Brachionidae</taxon>
        <taxon>Brachionus</taxon>
    </lineage>
</organism>
<dbReference type="AlphaFoldDB" id="A0A813N893"/>
<evidence type="ECO:0000256" key="3">
    <source>
        <dbReference type="ARBA" id="ARBA00022574"/>
    </source>
</evidence>
<dbReference type="InterPro" id="IPR048616">
    <property type="entry name" value="MED16_bridge"/>
</dbReference>
<evidence type="ECO:0000256" key="5">
    <source>
        <dbReference type="ARBA" id="ARBA00023015"/>
    </source>
</evidence>
<comment type="caution">
    <text evidence="10">The sequence shown here is derived from an EMBL/GenBank/DDBJ whole genome shotgun (WGS) entry which is preliminary data.</text>
</comment>
<reference evidence="10" key="1">
    <citation type="submission" date="2021-02" db="EMBL/GenBank/DDBJ databases">
        <authorList>
            <person name="Nowell W R."/>
        </authorList>
    </citation>
    <scope>NUCLEOTIDE SEQUENCE</scope>
    <source>
        <strain evidence="10">Ploen Becks lab</strain>
    </source>
</reference>
<sequence length="874" mass="100421">MDYLYLVDLNPYLTDDEIKPSSFCNCSVSSKNIAVISNDCYAYILPLEKPNELIPVNSSNSPCIQTCWSDDGKYLLCFHKSGEINLYHVKTTLLDSIEHSFSTQINSNDILVIKPFSKTPKLCFNFEKKDSPNYLEKFYYKSYSIMKNYSKICHGGFLILTKSGMLHVLMTDFNSVRNQFEKFEFDMNLSAQINGMSNDDDDRPKFELGDFSFEEDGSINVILSSQDNNIPIYLFKVDLKFSQDGLSIDGTTELLSVFNLQIEPSNYKTKLMFTSHESAKTICVAFNPDLTNQNFIQIYQPAILNQNMMGSYDGNNQFILLNTLQCPSSLVNISVSKYYTGLKDLIENRFINDVAYLIATYNNGTQGFIDMQNFNQIFSGFIPLKNNSYQNYELYSDYSLSKKIKFTQEYLVRVDQSQSGLIGIGLTNLSRLVVFRQPSSKNDHNLNQLVNNFINFYEYSILNGNDYWDLFVSTNPKIVDSLIEKLEDKFTNQLQTSLQKFYFTRHYSLMFSLYKRSHTFNHFRSQDILAKLTLNRIMSIVSFSVQFNFSIDQIKSLLNSGNNLNLSQLSSNLEIINQPNGMFNNPLLNQIQFKNNLYDYLSDLLKIQKNNNDAKQLSLNDIINSIQSRKNYTLSINQQLSHIFQWIIDVSLYLTSVVQTSKFNQSSNHFGFSLLNDIWFLNEIRKAIVYVKLIISYSTQSQGSNFLVNSVPVLPLRSSMQKDLLSELFKLYTKIIYRVVEGGSMNDESIMDACLNIQAETIIRPMDGLLFNLKYSWLGNSSTLWSNTLQFPIDHLFDTEKNKPIYPLFDIVRLIQFSRSPLTKQCIRCGNYTESSTSSSSNQTNGTKTNCIYLQDSASDKCLCGGYWVLSPLK</sequence>
<name>A0A813N893_9BILA</name>
<evidence type="ECO:0000256" key="6">
    <source>
        <dbReference type="ARBA" id="ARBA00023159"/>
    </source>
</evidence>